<keyword evidence="4 5" id="KW-0472">Membrane</keyword>
<organism evidence="7 8">
    <name type="scientific">Plantactinospora endophytica</name>
    <dbReference type="NCBI Taxonomy" id="673535"/>
    <lineage>
        <taxon>Bacteria</taxon>
        <taxon>Bacillati</taxon>
        <taxon>Actinomycetota</taxon>
        <taxon>Actinomycetes</taxon>
        <taxon>Micromonosporales</taxon>
        <taxon>Micromonosporaceae</taxon>
        <taxon>Plantactinospora</taxon>
    </lineage>
</organism>
<evidence type="ECO:0000256" key="3">
    <source>
        <dbReference type="ARBA" id="ARBA00022989"/>
    </source>
</evidence>
<feature type="transmembrane region" description="Helical" evidence="5">
    <location>
        <begin position="293"/>
        <end position="314"/>
    </location>
</feature>
<dbReference type="Proteomes" id="UP000646749">
    <property type="component" value="Unassembled WGS sequence"/>
</dbReference>
<gene>
    <name evidence="7" type="ORF">Pen02_19740</name>
</gene>
<evidence type="ECO:0000256" key="5">
    <source>
        <dbReference type="SAM" id="Phobius"/>
    </source>
</evidence>
<evidence type="ECO:0000256" key="1">
    <source>
        <dbReference type="ARBA" id="ARBA00004141"/>
    </source>
</evidence>
<feature type="transmembrane region" description="Helical" evidence="5">
    <location>
        <begin position="213"/>
        <end position="234"/>
    </location>
</feature>
<dbReference type="InterPro" id="IPR013525">
    <property type="entry name" value="ABC2_TM"/>
</dbReference>
<feature type="transmembrane region" description="Helical" evidence="5">
    <location>
        <begin position="42"/>
        <end position="64"/>
    </location>
</feature>
<accession>A0ABQ4DX69</accession>
<keyword evidence="8" id="KW-1185">Reference proteome</keyword>
<feature type="domain" description="ABC-2 type transporter transmembrane" evidence="6">
    <location>
        <begin position="149"/>
        <end position="353"/>
    </location>
</feature>
<comment type="subcellular location">
    <subcellularLocation>
        <location evidence="1">Membrane</location>
        <topology evidence="1">Multi-pass membrane protein</topology>
    </subcellularLocation>
</comment>
<feature type="transmembrane region" description="Helical" evidence="5">
    <location>
        <begin position="334"/>
        <end position="356"/>
    </location>
</feature>
<feature type="transmembrane region" description="Helical" evidence="5">
    <location>
        <begin position="246"/>
        <end position="272"/>
    </location>
</feature>
<evidence type="ECO:0000313" key="8">
    <source>
        <dbReference type="Proteomes" id="UP000646749"/>
    </source>
</evidence>
<reference evidence="7 8" key="1">
    <citation type="submission" date="2021-01" db="EMBL/GenBank/DDBJ databases">
        <title>Whole genome shotgun sequence of Plantactinospora endophytica NBRC 110450.</title>
        <authorList>
            <person name="Komaki H."/>
            <person name="Tamura T."/>
        </authorList>
    </citation>
    <scope>NUCLEOTIDE SEQUENCE [LARGE SCALE GENOMIC DNA]</scope>
    <source>
        <strain evidence="7 8">NBRC 110450</strain>
    </source>
</reference>
<evidence type="ECO:0000256" key="2">
    <source>
        <dbReference type="ARBA" id="ARBA00022692"/>
    </source>
</evidence>
<comment type="caution">
    <text evidence="7">The sequence shown here is derived from an EMBL/GenBank/DDBJ whole genome shotgun (WGS) entry which is preliminary data.</text>
</comment>
<dbReference type="EMBL" id="BONW01000008">
    <property type="protein sequence ID" value="GIG87038.1"/>
    <property type="molecule type" value="Genomic_DNA"/>
</dbReference>
<keyword evidence="2 5" id="KW-0812">Transmembrane</keyword>
<evidence type="ECO:0000256" key="4">
    <source>
        <dbReference type="ARBA" id="ARBA00023136"/>
    </source>
</evidence>
<evidence type="ECO:0000313" key="7">
    <source>
        <dbReference type="EMBL" id="GIG87038.1"/>
    </source>
</evidence>
<feature type="transmembrane region" description="Helical" evidence="5">
    <location>
        <begin position="154"/>
        <end position="179"/>
    </location>
</feature>
<sequence>MTTLAPPRSQPQAGPAATGTSLWAATKLVAGREIAVKIRDKAFVIGTILFLVIAAASTVLPAIFANGSSTVAVVGTGDVGAALDRAGMEVVAATDVAQAEQLVRNGDVDAAVVPGDDLGEIRVLAMDRTPDSVVRALSSSPPVQLLDPDAVDQVLAFLVPMSFSMVFFFLSISFGVQIAQSVTEEKQTRIVEILVAAVPVRALLAGKVLGNGALALGQVVLIALVAVVSMQAVGGDTALLAQLGPAIAWFIPFFVVGFVLMASLWAVTGALVTRQEDISGASGPAQLVIMAPFFLVIFLNGNPTAMTLLSYIPFSAPTAMPLRLFFGDAATWEPIVALLVLLGAAALCLVLAARLYEGSLLRTNGKTSLRAAWQERETRVS</sequence>
<evidence type="ECO:0000259" key="6">
    <source>
        <dbReference type="Pfam" id="PF12698"/>
    </source>
</evidence>
<protein>
    <submittedName>
        <fullName evidence="7">ABC transporter permease</fullName>
    </submittedName>
</protein>
<proteinExistence type="predicted"/>
<dbReference type="Pfam" id="PF12698">
    <property type="entry name" value="ABC2_membrane_3"/>
    <property type="match status" value="1"/>
</dbReference>
<name>A0ABQ4DX69_9ACTN</name>
<keyword evidence="3 5" id="KW-1133">Transmembrane helix</keyword>